<evidence type="ECO:0008006" key="5">
    <source>
        <dbReference type="Google" id="ProtNLM"/>
    </source>
</evidence>
<gene>
    <name evidence="3" type="ORF">PCOR1329_LOCUS11173</name>
</gene>
<accession>A0ABN9QHR5</accession>
<dbReference type="Proteomes" id="UP001189429">
    <property type="component" value="Unassembled WGS sequence"/>
</dbReference>
<keyword evidence="2" id="KW-0812">Transmembrane</keyword>
<feature type="compositionally biased region" description="Polar residues" evidence="1">
    <location>
        <begin position="38"/>
        <end position="48"/>
    </location>
</feature>
<reference evidence="3" key="1">
    <citation type="submission" date="2023-10" db="EMBL/GenBank/DDBJ databases">
        <authorList>
            <person name="Chen Y."/>
            <person name="Shah S."/>
            <person name="Dougan E. K."/>
            <person name="Thang M."/>
            <person name="Chan C."/>
        </authorList>
    </citation>
    <scope>NUCLEOTIDE SEQUENCE [LARGE SCALE GENOMIC DNA]</scope>
</reference>
<keyword evidence="2" id="KW-1133">Transmembrane helix</keyword>
<feature type="region of interest" description="Disordered" evidence="1">
    <location>
        <begin position="404"/>
        <end position="508"/>
    </location>
</feature>
<feature type="compositionally biased region" description="Low complexity" evidence="1">
    <location>
        <begin position="7"/>
        <end position="37"/>
    </location>
</feature>
<proteinExistence type="predicted"/>
<feature type="compositionally biased region" description="Low complexity" evidence="1">
    <location>
        <begin position="49"/>
        <end position="132"/>
    </location>
</feature>
<protein>
    <recommendedName>
        <fullName evidence="5">SEA domain-containing protein</fullName>
    </recommendedName>
</protein>
<dbReference type="EMBL" id="CAUYUJ010003214">
    <property type="protein sequence ID" value="CAK0804338.1"/>
    <property type="molecule type" value="Genomic_DNA"/>
</dbReference>
<name>A0ABN9QHR5_9DINO</name>
<feature type="region of interest" description="Disordered" evidence="1">
    <location>
        <begin position="1"/>
        <end position="132"/>
    </location>
</feature>
<feature type="region of interest" description="Disordered" evidence="1">
    <location>
        <begin position="193"/>
        <end position="214"/>
    </location>
</feature>
<keyword evidence="2" id="KW-0472">Membrane</keyword>
<organism evidence="3 4">
    <name type="scientific">Prorocentrum cordatum</name>
    <dbReference type="NCBI Taxonomy" id="2364126"/>
    <lineage>
        <taxon>Eukaryota</taxon>
        <taxon>Sar</taxon>
        <taxon>Alveolata</taxon>
        <taxon>Dinophyceae</taxon>
        <taxon>Prorocentrales</taxon>
        <taxon>Prorocentraceae</taxon>
        <taxon>Prorocentrum</taxon>
    </lineage>
</organism>
<feature type="transmembrane region" description="Helical" evidence="2">
    <location>
        <begin position="343"/>
        <end position="366"/>
    </location>
</feature>
<evidence type="ECO:0000313" key="3">
    <source>
        <dbReference type="EMBL" id="CAK0804338.1"/>
    </source>
</evidence>
<sequence length="508" mass="50322">MTSATITSSNDTATSKSTTTRALTSSTATSANSGTGAPVSSTLSATGISGTDTSVTTASSSTTALTSSTATTGSHSTFATSGTVTSETETSGTGTSLTRTSGTDTTVTGTPGTATSGTVSSVTSTSGADTSVNVTGTETITTIGTRTATITTTMAASTSTITTARTATSARMMITATGTDTITIMSETSSVTTSVSGTASGTGATTTGSTTSTTTLQTETVTMMVEHVDYDSLTANETLMDSFKLACAEAVATQAGEGISASDVEVTVIDGSVIVVALIRVPNSIDVSSVTSNLSSFDALADAVVQSVKSVPGIATVQTGKIGVVQLTTTTLASNEAKDTSSAGIGIVMTVLSILCAGGVFGAVLARSTRTGPSEPTPIEFFAISPKSSDCKVSDPLTFSAHAAAEEKRQRWAAPRATTAGGTSAPGDARAPLPRELPGALPGSRLAAAGQQPGAEQDLSMVPVEGDAEDADCAPWNGTGELSAGETESTVHGVPDEVVSDQSCMPSQ</sequence>
<evidence type="ECO:0000256" key="1">
    <source>
        <dbReference type="SAM" id="MobiDB-lite"/>
    </source>
</evidence>
<evidence type="ECO:0000313" key="4">
    <source>
        <dbReference type="Proteomes" id="UP001189429"/>
    </source>
</evidence>
<comment type="caution">
    <text evidence="3">The sequence shown here is derived from an EMBL/GenBank/DDBJ whole genome shotgun (WGS) entry which is preliminary data.</text>
</comment>
<evidence type="ECO:0000256" key="2">
    <source>
        <dbReference type="SAM" id="Phobius"/>
    </source>
</evidence>
<keyword evidence="4" id="KW-1185">Reference proteome</keyword>